<reference evidence="2 3" key="1">
    <citation type="submission" date="2019-04" db="EMBL/GenBank/DDBJ databases">
        <title>Lewinella litorea sp. nov., isolated from a marine sand.</title>
        <authorList>
            <person name="Yoon J.-H."/>
        </authorList>
    </citation>
    <scope>NUCLEOTIDE SEQUENCE [LARGE SCALE GENOMIC DNA]</scope>
    <source>
        <strain evidence="2 3">HSMS-39</strain>
    </source>
</reference>
<evidence type="ECO:0000313" key="3">
    <source>
        <dbReference type="Proteomes" id="UP000308528"/>
    </source>
</evidence>
<feature type="transmembrane region" description="Helical" evidence="1">
    <location>
        <begin position="32"/>
        <end position="49"/>
    </location>
</feature>
<dbReference type="AlphaFoldDB" id="A0A4S4NAF1"/>
<sequence length="220" mass="25131">MSRYRIAITVYAVPILVFILGAGFRYDWMIDVALWLFLINAVLSFIIALRSPKRKLLAIGLSLCMAVGLFVLVSFILTFATPDYYGAHKEIPEGIDIYEPIDSFPAFANEEGVQLQLVNSFQPGIYYYTTNFKPYQEGELHLKVFDIQTNERLSSQSILEDTKMVVSHSDTILYAKEFTIYEGSWGDKYGARFELLFRSDKGGKDSLIIAKNFIVEGWMR</sequence>
<protein>
    <submittedName>
        <fullName evidence="2">Uncharacterized protein</fullName>
    </submittedName>
</protein>
<keyword evidence="1" id="KW-1133">Transmembrane helix</keyword>
<name>A0A4S4NAF1_9BACT</name>
<gene>
    <name evidence="2" type="ORF">E4021_15390</name>
</gene>
<dbReference type="OrthoDB" id="1250632at2"/>
<feature type="transmembrane region" description="Helical" evidence="1">
    <location>
        <begin position="56"/>
        <end position="80"/>
    </location>
</feature>
<proteinExistence type="predicted"/>
<keyword evidence="1" id="KW-0472">Membrane</keyword>
<feature type="transmembrane region" description="Helical" evidence="1">
    <location>
        <begin position="7"/>
        <end position="26"/>
    </location>
</feature>
<evidence type="ECO:0000313" key="2">
    <source>
        <dbReference type="EMBL" id="THH36292.1"/>
    </source>
</evidence>
<accession>A0A4S4NAF1</accession>
<comment type="caution">
    <text evidence="2">The sequence shown here is derived from an EMBL/GenBank/DDBJ whole genome shotgun (WGS) entry which is preliminary data.</text>
</comment>
<keyword evidence="1" id="KW-0812">Transmembrane</keyword>
<dbReference type="EMBL" id="SRSF01000010">
    <property type="protein sequence ID" value="THH36292.1"/>
    <property type="molecule type" value="Genomic_DNA"/>
</dbReference>
<keyword evidence="3" id="KW-1185">Reference proteome</keyword>
<dbReference type="RefSeq" id="WP_136460271.1">
    <property type="nucleotide sequence ID" value="NZ_SRSF01000010.1"/>
</dbReference>
<evidence type="ECO:0000256" key="1">
    <source>
        <dbReference type="SAM" id="Phobius"/>
    </source>
</evidence>
<organism evidence="2 3">
    <name type="scientific">Neolewinella litorea</name>
    <dbReference type="NCBI Taxonomy" id="2562452"/>
    <lineage>
        <taxon>Bacteria</taxon>
        <taxon>Pseudomonadati</taxon>
        <taxon>Bacteroidota</taxon>
        <taxon>Saprospiria</taxon>
        <taxon>Saprospirales</taxon>
        <taxon>Lewinellaceae</taxon>
        <taxon>Neolewinella</taxon>
    </lineage>
</organism>
<dbReference type="Proteomes" id="UP000308528">
    <property type="component" value="Unassembled WGS sequence"/>
</dbReference>